<evidence type="ECO:0000256" key="1">
    <source>
        <dbReference type="SAM" id="MobiDB-lite"/>
    </source>
</evidence>
<feature type="region of interest" description="Disordered" evidence="1">
    <location>
        <begin position="73"/>
        <end position="168"/>
    </location>
</feature>
<proteinExistence type="predicted"/>
<name>A0A9N9P1E4_9GLOM</name>
<gene>
    <name evidence="2" type="ORF">DERYTH_LOCUS21834</name>
</gene>
<feature type="compositionally biased region" description="Basic and acidic residues" evidence="1">
    <location>
        <begin position="115"/>
        <end position="134"/>
    </location>
</feature>
<protein>
    <submittedName>
        <fullName evidence="2">24175_t:CDS:1</fullName>
    </submittedName>
</protein>
<dbReference type="OrthoDB" id="2424739at2759"/>
<evidence type="ECO:0000313" key="3">
    <source>
        <dbReference type="Proteomes" id="UP000789405"/>
    </source>
</evidence>
<dbReference type="AlphaFoldDB" id="A0A9N9P1E4"/>
<keyword evidence="3" id="KW-1185">Reference proteome</keyword>
<reference evidence="2" key="1">
    <citation type="submission" date="2021-06" db="EMBL/GenBank/DDBJ databases">
        <authorList>
            <person name="Kallberg Y."/>
            <person name="Tangrot J."/>
            <person name="Rosling A."/>
        </authorList>
    </citation>
    <scope>NUCLEOTIDE SEQUENCE</scope>
    <source>
        <strain evidence="2">MA453B</strain>
    </source>
</reference>
<evidence type="ECO:0000313" key="2">
    <source>
        <dbReference type="EMBL" id="CAG8793162.1"/>
    </source>
</evidence>
<dbReference type="Proteomes" id="UP000789405">
    <property type="component" value="Unassembled WGS sequence"/>
</dbReference>
<comment type="caution">
    <text evidence="2">The sequence shown here is derived from an EMBL/GenBank/DDBJ whole genome shotgun (WGS) entry which is preliminary data.</text>
</comment>
<feature type="compositionally biased region" description="Polar residues" evidence="1">
    <location>
        <begin position="138"/>
        <end position="155"/>
    </location>
</feature>
<sequence length="183" mass="20518">MEFTDDSKDEEQDDDQTNASEVRTSLSAPILLTHISNSSDNSKEEAWFDEDMYFNEVNGDNTDNVDRIKMPSNASITKGKANGYDNDVHFDEEGLKEEEGESYNTKSDGDNDSSDSEKEIPDKSDSYNDDKEGMNDANIFSDSTNKTITGDFTCSDNDEPGYYYDLSSGKKTYKNSDRLIGAY</sequence>
<organism evidence="2 3">
    <name type="scientific">Dentiscutata erythropus</name>
    <dbReference type="NCBI Taxonomy" id="1348616"/>
    <lineage>
        <taxon>Eukaryota</taxon>
        <taxon>Fungi</taxon>
        <taxon>Fungi incertae sedis</taxon>
        <taxon>Mucoromycota</taxon>
        <taxon>Glomeromycotina</taxon>
        <taxon>Glomeromycetes</taxon>
        <taxon>Diversisporales</taxon>
        <taxon>Gigasporaceae</taxon>
        <taxon>Dentiscutata</taxon>
    </lineage>
</organism>
<dbReference type="EMBL" id="CAJVPY010028742">
    <property type="protein sequence ID" value="CAG8793162.1"/>
    <property type="molecule type" value="Genomic_DNA"/>
</dbReference>
<feature type="region of interest" description="Disordered" evidence="1">
    <location>
        <begin position="1"/>
        <end position="45"/>
    </location>
</feature>
<feature type="compositionally biased region" description="Acidic residues" evidence="1">
    <location>
        <begin position="7"/>
        <end position="16"/>
    </location>
</feature>
<accession>A0A9N9P1E4</accession>
<feature type="compositionally biased region" description="Polar residues" evidence="1">
    <location>
        <begin position="17"/>
        <end position="27"/>
    </location>
</feature>